<comment type="subcellular location">
    <subcellularLocation>
        <location evidence="1 8">Cytoplasm</location>
    </subcellularLocation>
</comment>
<dbReference type="FunFam" id="1.10.1580.10:FF:000003">
    <property type="entry name" value="Ribosome biogenesis GTPase A"/>
    <property type="match status" value="1"/>
</dbReference>
<evidence type="ECO:0000256" key="8">
    <source>
        <dbReference type="PIRNR" id="PIRNR006230"/>
    </source>
</evidence>
<sequence>MNINWYPGHMKKTKELIKNNLKLVDVVIELYDARIPISSKNPEIDKIISNKPKIVVLNKYDLSDPKILKKWLDYYSKLGINAIPFNALSGEGMNNLLNAIKNAAKDKIEILKKKGRKLRPIRVMIVGIPNVGKSSLINKLVGKKSAKTGNKPGVTRGKQWIRIRKDIELFDTPGILWPKFDDEKVGLNLAFTGSIRDEILDIDELCLELIKTLLEKYPNNLKERYNLDNLNKEALEIMEDIGRNRGCISAGGIIDYTRIANIVLDDFRKGKLGKITLETPEDINNSAE</sequence>
<reference evidence="11 12" key="1">
    <citation type="submission" date="2016-11" db="EMBL/GenBank/DDBJ databases">
        <authorList>
            <person name="Jaros S."/>
            <person name="Januszkiewicz K."/>
            <person name="Wedrychowicz H."/>
        </authorList>
    </citation>
    <scope>NUCLEOTIDE SEQUENCE [LARGE SCALE GENOMIC DNA]</scope>
    <source>
        <strain evidence="11 12">DSM 14501</strain>
    </source>
</reference>
<dbReference type="FunFam" id="3.40.50.300:FF:000590">
    <property type="entry name" value="Ribosome biogenesis GTPase A"/>
    <property type="match status" value="1"/>
</dbReference>
<keyword evidence="12" id="KW-1185">Reference proteome</keyword>
<protein>
    <recommendedName>
        <fullName evidence="2 8">Ribosome biogenesis GTPase A</fullName>
    </recommendedName>
</protein>
<dbReference type="InterPro" id="IPR023179">
    <property type="entry name" value="GTP-bd_ortho_bundle_sf"/>
</dbReference>
<comment type="function">
    <text evidence="8">Required for a late step of 50S ribosomal subunit assembly. Has GTPase activity.</text>
</comment>
<organism evidence="11 12">
    <name type="scientific">Caminicella sporogenes DSM 14501</name>
    <dbReference type="NCBI Taxonomy" id="1121266"/>
    <lineage>
        <taxon>Bacteria</taxon>
        <taxon>Bacillati</taxon>
        <taxon>Bacillota</taxon>
        <taxon>Clostridia</taxon>
        <taxon>Peptostreptococcales</taxon>
        <taxon>Caminicellaceae</taxon>
        <taxon>Caminicella</taxon>
    </lineage>
</organism>
<evidence type="ECO:0000256" key="6">
    <source>
        <dbReference type="ARBA" id="ARBA00022884"/>
    </source>
</evidence>
<dbReference type="InterPro" id="IPR019991">
    <property type="entry name" value="GTP-bd_ribosome_bgen"/>
</dbReference>
<dbReference type="PROSITE" id="PS51721">
    <property type="entry name" value="G_CP"/>
    <property type="match status" value="1"/>
</dbReference>
<keyword evidence="3 8" id="KW-0963">Cytoplasm</keyword>
<feature type="binding site" evidence="9">
    <location>
        <begin position="130"/>
        <end position="135"/>
    </location>
    <ligand>
        <name>GTP</name>
        <dbReference type="ChEBI" id="CHEBI:37565"/>
    </ligand>
</feature>
<dbReference type="GO" id="GO:0003723">
    <property type="term" value="F:RNA binding"/>
    <property type="evidence" value="ECO:0007669"/>
    <property type="project" value="UniProtKB-KW"/>
</dbReference>
<dbReference type="GO" id="GO:0006412">
    <property type="term" value="P:translation"/>
    <property type="evidence" value="ECO:0007669"/>
    <property type="project" value="TreeGrafter"/>
</dbReference>
<evidence type="ECO:0000256" key="2">
    <source>
        <dbReference type="ARBA" id="ARBA00014898"/>
    </source>
</evidence>
<evidence type="ECO:0000256" key="9">
    <source>
        <dbReference type="PIRSR" id="PIRSR006230-1"/>
    </source>
</evidence>
<gene>
    <name evidence="11" type="ORF">SAMN02745883_00174</name>
</gene>
<proteinExistence type="inferred from homology"/>
<evidence type="ECO:0000256" key="7">
    <source>
        <dbReference type="ARBA" id="ARBA00023134"/>
    </source>
</evidence>
<dbReference type="InterPro" id="IPR006073">
    <property type="entry name" value="GTP-bd"/>
</dbReference>
<dbReference type="Gene3D" id="1.10.1580.10">
    <property type="match status" value="1"/>
</dbReference>
<comment type="similarity">
    <text evidence="8">Belongs to the TRAFAC class YlqF/YawG GTPase family. MTG1 subfamily.</text>
</comment>
<dbReference type="EMBL" id="FRAJ01000003">
    <property type="protein sequence ID" value="SHJ69409.1"/>
    <property type="molecule type" value="Genomic_DNA"/>
</dbReference>
<keyword evidence="4 8" id="KW-0547">Nucleotide-binding</keyword>
<dbReference type="GO" id="GO:0005525">
    <property type="term" value="F:GTP binding"/>
    <property type="evidence" value="ECO:0007669"/>
    <property type="project" value="UniProtKB-KW"/>
</dbReference>
<dbReference type="PANTHER" id="PTHR45782">
    <property type="entry name" value="MITOCHONDRIAL RIBOSOME-ASSOCIATED GTPASE 1"/>
    <property type="match status" value="1"/>
</dbReference>
<dbReference type="NCBIfam" id="TIGR03596">
    <property type="entry name" value="GTPase_YlqF"/>
    <property type="match status" value="1"/>
</dbReference>
<keyword evidence="5" id="KW-0378">Hydrolase</keyword>
<dbReference type="InterPro" id="IPR027417">
    <property type="entry name" value="P-loop_NTPase"/>
</dbReference>
<name>A0A1M6LDW4_9FIRM</name>
<feature type="binding site" evidence="9">
    <location>
        <begin position="58"/>
        <end position="61"/>
    </location>
    <ligand>
        <name>GTP</name>
        <dbReference type="ChEBI" id="CHEBI:37565"/>
    </ligand>
</feature>
<dbReference type="STRING" id="1121266.SAMN02745883_00174"/>
<evidence type="ECO:0000313" key="12">
    <source>
        <dbReference type="Proteomes" id="UP000184082"/>
    </source>
</evidence>
<dbReference type="CDD" id="cd01856">
    <property type="entry name" value="YlqF"/>
    <property type="match status" value="1"/>
</dbReference>
<dbReference type="GO" id="GO:0005737">
    <property type="term" value="C:cytoplasm"/>
    <property type="evidence" value="ECO:0007669"/>
    <property type="project" value="UniProtKB-SubCell"/>
</dbReference>
<feature type="domain" description="CP-type G" evidence="10">
    <location>
        <begin position="13"/>
        <end position="178"/>
    </location>
</feature>
<dbReference type="InterPro" id="IPR016478">
    <property type="entry name" value="GTPase_MTG1"/>
</dbReference>
<keyword evidence="7 8" id="KW-0342">GTP-binding</keyword>
<accession>A0A1M6LDW4</accession>
<dbReference type="InterPro" id="IPR030378">
    <property type="entry name" value="G_CP_dom"/>
</dbReference>
<dbReference type="Proteomes" id="UP000184082">
    <property type="component" value="Unassembled WGS sequence"/>
</dbReference>
<dbReference type="RefSeq" id="WP_072965496.1">
    <property type="nucleotide sequence ID" value="NZ_FRAJ01000003.1"/>
</dbReference>
<keyword evidence="6" id="KW-0694">RNA-binding</keyword>
<dbReference type="AlphaFoldDB" id="A0A1M6LDW4"/>
<dbReference type="PIRSF" id="PIRSF006230">
    <property type="entry name" value="MG442"/>
    <property type="match status" value="1"/>
</dbReference>
<dbReference type="GO" id="GO:0003924">
    <property type="term" value="F:GTPase activity"/>
    <property type="evidence" value="ECO:0007669"/>
    <property type="project" value="TreeGrafter"/>
</dbReference>
<evidence type="ECO:0000256" key="3">
    <source>
        <dbReference type="ARBA" id="ARBA00022490"/>
    </source>
</evidence>
<dbReference type="Pfam" id="PF01926">
    <property type="entry name" value="MMR_HSR1"/>
    <property type="match status" value="1"/>
</dbReference>
<evidence type="ECO:0000256" key="4">
    <source>
        <dbReference type="ARBA" id="ARBA00022741"/>
    </source>
</evidence>
<dbReference type="PANTHER" id="PTHR45782:SF4">
    <property type="entry name" value="MITOCHONDRIAL RIBOSOME-ASSOCIATED GTPASE 1"/>
    <property type="match status" value="1"/>
</dbReference>
<evidence type="ECO:0000259" key="10">
    <source>
        <dbReference type="PROSITE" id="PS51721"/>
    </source>
</evidence>
<evidence type="ECO:0000256" key="5">
    <source>
        <dbReference type="ARBA" id="ARBA00022801"/>
    </source>
</evidence>
<dbReference type="Gene3D" id="3.40.50.300">
    <property type="entry name" value="P-loop containing nucleotide triphosphate hydrolases"/>
    <property type="match status" value="1"/>
</dbReference>
<evidence type="ECO:0000256" key="1">
    <source>
        <dbReference type="ARBA" id="ARBA00004496"/>
    </source>
</evidence>
<dbReference type="SUPFAM" id="SSF52540">
    <property type="entry name" value="P-loop containing nucleoside triphosphate hydrolases"/>
    <property type="match status" value="1"/>
</dbReference>
<feature type="binding site" evidence="9">
    <location>
        <position position="174"/>
    </location>
    <ligand>
        <name>GTP</name>
        <dbReference type="ChEBI" id="CHEBI:37565"/>
    </ligand>
</feature>
<evidence type="ECO:0000313" key="11">
    <source>
        <dbReference type="EMBL" id="SHJ69409.1"/>
    </source>
</evidence>